<evidence type="ECO:0000313" key="3">
    <source>
        <dbReference type="Proteomes" id="UP000193689"/>
    </source>
</evidence>
<dbReference type="PANTHER" id="PTHR31087:SF161">
    <property type="entry name" value="TUBBY C 2 FAMILY PROTEIN"/>
    <property type="match status" value="1"/>
</dbReference>
<reference evidence="2 3" key="1">
    <citation type="submission" date="2016-07" db="EMBL/GenBank/DDBJ databases">
        <title>Pervasive Adenine N6-methylation of Active Genes in Fungi.</title>
        <authorList>
            <consortium name="DOE Joint Genome Institute"/>
            <person name="Mondo S.J."/>
            <person name="Dannebaum R.O."/>
            <person name="Kuo R.C."/>
            <person name="Labutti K."/>
            <person name="Haridas S."/>
            <person name="Kuo A."/>
            <person name="Salamov A."/>
            <person name="Ahrendt S.R."/>
            <person name="Lipzen A."/>
            <person name="Sullivan W."/>
            <person name="Andreopoulos W.B."/>
            <person name="Clum A."/>
            <person name="Lindquist E."/>
            <person name="Daum C."/>
            <person name="Ramamoorthy G.K."/>
            <person name="Gryganskyi A."/>
            <person name="Culley D."/>
            <person name="Magnuson J.K."/>
            <person name="James T.Y."/>
            <person name="O'Malley M.A."/>
            <person name="Stajich J.E."/>
            <person name="Spatafora J.W."/>
            <person name="Visel A."/>
            <person name="Grigoriev I.V."/>
        </authorList>
    </citation>
    <scope>NUCLEOTIDE SEQUENCE [LARGE SCALE GENOMIC DNA]</scope>
    <source>
        <strain evidence="2 3">CBS 129021</strain>
    </source>
</reference>
<accession>A0A1Y2EJR3</accession>
<proteinExistence type="inferred from homology"/>
<dbReference type="InterPro" id="IPR007612">
    <property type="entry name" value="LOR"/>
</dbReference>
<dbReference type="InterPro" id="IPR038595">
    <property type="entry name" value="LOR_sf"/>
</dbReference>
<protein>
    <submittedName>
        <fullName evidence="2">Tubby C-terminal-like domain-containing protein</fullName>
    </submittedName>
</protein>
<keyword evidence="3" id="KW-1185">Reference proteome</keyword>
<dbReference type="STRING" id="1141098.A0A1Y2EJR3"/>
<dbReference type="Proteomes" id="UP000193689">
    <property type="component" value="Unassembled WGS sequence"/>
</dbReference>
<dbReference type="OrthoDB" id="97518at2759"/>
<dbReference type="Gene3D" id="2.40.160.200">
    <property type="entry name" value="LURP1-related"/>
    <property type="match status" value="1"/>
</dbReference>
<dbReference type="SUPFAM" id="SSF54518">
    <property type="entry name" value="Tubby C-terminal domain-like"/>
    <property type="match status" value="1"/>
</dbReference>
<evidence type="ECO:0000313" key="2">
    <source>
        <dbReference type="EMBL" id="ORY71045.1"/>
    </source>
</evidence>
<sequence>MNSLPRPTGIFADFIAPQCVTLVVKEKIMSWSGDDFTISTVDGRPLFKVEGKALSLSGRKRIMDMRGTHIFTIRKKHLALHATYYLESPSEQMIFEVKGKFSLIGSKSTASFISLSKEAVELEMKGNFLNTKAEIVDQVSGLPAVTISRDWFNGRELLGGQQTYHVTIAANMDMAIAVAMCICLDERKNDK</sequence>
<evidence type="ECO:0000256" key="1">
    <source>
        <dbReference type="ARBA" id="ARBA00005437"/>
    </source>
</evidence>
<gene>
    <name evidence="2" type="ORF">BCR38DRAFT_453693</name>
</gene>
<name>A0A1Y2EJR3_9PEZI</name>
<dbReference type="EMBL" id="MCFJ01000001">
    <property type="protein sequence ID" value="ORY71045.1"/>
    <property type="molecule type" value="Genomic_DNA"/>
</dbReference>
<dbReference type="RefSeq" id="XP_040720637.1">
    <property type="nucleotide sequence ID" value="XM_040861622.1"/>
</dbReference>
<organism evidence="2 3">
    <name type="scientific">Pseudomassariella vexata</name>
    <dbReference type="NCBI Taxonomy" id="1141098"/>
    <lineage>
        <taxon>Eukaryota</taxon>
        <taxon>Fungi</taxon>
        <taxon>Dikarya</taxon>
        <taxon>Ascomycota</taxon>
        <taxon>Pezizomycotina</taxon>
        <taxon>Sordariomycetes</taxon>
        <taxon>Xylariomycetidae</taxon>
        <taxon>Amphisphaeriales</taxon>
        <taxon>Pseudomassariaceae</taxon>
        <taxon>Pseudomassariella</taxon>
    </lineage>
</organism>
<dbReference type="PANTHER" id="PTHR31087">
    <property type="match status" value="1"/>
</dbReference>
<dbReference type="Pfam" id="PF04525">
    <property type="entry name" value="LOR"/>
    <property type="match status" value="1"/>
</dbReference>
<dbReference type="AlphaFoldDB" id="A0A1Y2EJR3"/>
<comment type="similarity">
    <text evidence="1">Belongs to the LOR family.</text>
</comment>
<dbReference type="GeneID" id="63777834"/>
<dbReference type="InterPro" id="IPR025659">
    <property type="entry name" value="Tubby-like_C"/>
</dbReference>
<comment type="caution">
    <text evidence="2">The sequence shown here is derived from an EMBL/GenBank/DDBJ whole genome shotgun (WGS) entry which is preliminary data.</text>
</comment>
<dbReference type="InParanoid" id="A0A1Y2EJR3"/>